<dbReference type="BioCyc" id="AURANTIMONAS:SI859A1_03301-MONOMER"/>
<dbReference type="Gene3D" id="2.60.40.10">
    <property type="entry name" value="Immunoglobulins"/>
    <property type="match status" value="1"/>
</dbReference>
<gene>
    <name evidence="8" type="ORF">SI859A1_03301</name>
</gene>
<evidence type="ECO:0000256" key="1">
    <source>
        <dbReference type="ARBA" id="ARBA00004418"/>
    </source>
</evidence>
<dbReference type="FunFam" id="2.70.98.10:FF:000001">
    <property type="entry name" value="Glucans biosynthesis protein G"/>
    <property type="match status" value="1"/>
</dbReference>
<name>Q1YF80_AURMS</name>
<dbReference type="SUPFAM" id="SSF81296">
    <property type="entry name" value="E set domains"/>
    <property type="match status" value="1"/>
</dbReference>
<evidence type="ECO:0000256" key="2">
    <source>
        <dbReference type="ARBA" id="ARBA00005001"/>
    </source>
</evidence>
<dbReference type="InterPro" id="IPR013783">
    <property type="entry name" value="Ig-like_fold"/>
</dbReference>
<dbReference type="InterPro" id="IPR011013">
    <property type="entry name" value="Gal_mutarotase_sf_dom"/>
</dbReference>
<evidence type="ECO:0000256" key="4">
    <source>
        <dbReference type="ARBA" id="ARBA00015376"/>
    </source>
</evidence>
<reference evidence="8 9" key="1">
    <citation type="journal article" date="2008" name="Appl. Environ. Microbiol.">
        <title>Genomic insights into Mn(II) oxidation by the marine alphaproteobacterium Aurantimonas sp. strain SI85-9A1.</title>
        <authorList>
            <person name="Dick G.J."/>
            <person name="Podell S."/>
            <person name="Johnson H.A."/>
            <person name="Rivera-Espinoza Y."/>
            <person name="Bernier-Latmani R."/>
            <person name="McCarthy J.K."/>
            <person name="Torpey J.W."/>
            <person name="Clement B.G."/>
            <person name="Gaasterland T."/>
            <person name="Tebo B.M."/>
        </authorList>
    </citation>
    <scope>NUCLEOTIDE SEQUENCE [LARGE SCALE GENOMIC DNA]</scope>
    <source>
        <strain evidence="8 9">SI85-9A1</strain>
    </source>
</reference>
<comment type="similarity">
    <text evidence="3">Belongs to the OpgD/OpgG family.</text>
</comment>
<dbReference type="GO" id="GO:0030288">
    <property type="term" value="C:outer membrane-bounded periplasmic space"/>
    <property type="evidence" value="ECO:0007669"/>
    <property type="project" value="TreeGrafter"/>
</dbReference>
<dbReference type="UniPathway" id="UPA00637"/>
<evidence type="ECO:0000256" key="6">
    <source>
        <dbReference type="ARBA" id="ARBA00022764"/>
    </source>
</evidence>
<evidence type="ECO:0000313" key="8">
    <source>
        <dbReference type="EMBL" id="EAS49093.1"/>
    </source>
</evidence>
<dbReference type="InterPro" id="IPR014438">
    <property type="entry name" value="Glucan_biosyn_MdoG/MdoD"/>
</dbReference>
<feature type="domain" description="Glucan biosynthesis periplasmic MdoG C-terminal" evidence="7">
    <location>
        <begin position="71"/>
        <end position="549"/>
    </location>
</feature>
<dbReference type="PIRSF" id="PIRSF006281">
    <property type="entry name" value="MdoG"/>
    <property type="match status" value="1"/>
</dbReference>
<keyword evidence="6" id="KW-0574">Periplasm</keyword>
<evidence type="ECO:0000256" key="5">
    <source>
        <dbReference type="ARBA" id="ARBA00022729"/>
    </source>
</evidence>
<keyword evidence="9" id="KW-1185">Reference proteome</keyword>
<dbReference type="Proteomes" id="UP000000321">
    <property type="component" value="Unassembled WGS sequence"/>
</dbReference>
<evidence type="ECO:0000313" key="9">
    <source>
        <dbReference type="Proteomes" id="UP000000321"/>
    </source>
</evidence>
<dbReference type="EMBL" id="AAPJ01000006">
    <property type="protein sequence ID" value="EAS49093.1"/>
    <property type="molecule type" value="Genomic_DNA"/>
</dbReference>
<dbReference type="PANTHER" id="PTHR30504:SF4">
    <property type="entry name" value="GLUCANS BIOSYNTHESIS PROTEIN G"/>
    <property type="match status" value="1"/>
</dbReference>
<dbReference type="InterPro" id="IPR014756">
    <property type="entry name" value="Ig_E-set"/>
</dbReference>
<dbReference type="InterPro" id="IPR007444">
    <property type="entry name" value="Glucan_biosyn_MdoG_C"/>
</dbReference>
<dbReference type="Gene3D" id="2.70.98.10">
    <property type="match status" value="1"/>
</dbReference>
<comment type="caution">
    <text evidence="8">The sequence shown here is derived from an EMBL/GenBank/DDBJ whole genome shotgun (WGS) entry which is preliminary data.</text>
</comment>
<evidence type="ECO:0000256" key="3">
    <source>
        <dbReference type="ARBA" id="ARBA00009284"/>
    </source>
</evidence>
<dbReference type="GO" id="GO:0051274">
    <property type="term" value="P:beta-glucan biosynthetic process"/>
    <property type="evidence" value="ECO:0007669"/>
    <property type="project" value="TreeGrafter"/>
</dbReference>
<comment type="subcellular location">
    <subcellularLocation>
        <location evidence="1">Periplasm</location>
    </subcellularLocation>
</comment>
<dbReference type="InterPro" id="IPR014718">
    <property type="entry name" value="GH-type_carb-bd"/>
</dbReference>
<organism evidence="8 9">
    <name type="scientific">Aurantimonas manganoxydans (strain ATCC BAA-1229 / DSM 21871 / SI85-9A1)</name>
    <dbReference type="NCBI Taxonomy" id="287752"/>
    <lineage>
        <taxon>Bacteria</taxon>
        <taxon>Pseudomonadati</taxon>
        <taxon>Pseudomonadota</taxon>
        <taxon>Alphaproteobacteria</taxon>
        <taxon>Hyphomicrobiales</taxon>
        <taxon>Aurantimonadaceae</taxon>
        <taxon>Aurantimonas</taxon>
    </lineage>
</organism>
<accession>Q1YF80</accession>
<dbReference type="HOGENOM" id="CLU_023403_2_0_5"/>
<evidence type="ECO:0000259" key="7">
    <source>
        <dbReference type="Pfam" id="PF04349"/>
    </source>
</evidence>
<keyword evidence="5" id="KW-0732">Signal</keyword>
<dbReference type="GO" id="GO:0030246">
    <property type="term" value="F:carbohydrate binding"/>
    <property type="evidence" value="ECO:0007669"/>
    <property type="project" value="InterPro"/>
</dbReference>
<dbReference type="PANTHER" id="PTHR30504">
    <property type="entry name" value="GLUCANS BIOSYNTHESIS PROTEIN"/>
    <property type="match status" value="1"/>
</dbReference>
<proteinExistence type="inferred from homology"/>
<dbReference type="Pfam" id="PF04349">
    <property type="entry name" value="MdoG"/>
    <property type="match status" value="1"/>
</dbReference>
<protein>
    <recommendedName>
        <fullName evidence="4">Glucans biosynthesis protein G</fullName>
    </recommendedName>
</protein>
<dbReference type="SUPFAM" id="SSF74650">
    <property type="entry name" value="Galactose mutarotase-like"/>
    <property type="match status" value="1"/>
</dbReference>
<dbReference type="GO" id="GO:0003824">
    <property type="term" value="F:catalytic activity"/>
    <property type="evidence" value="ECO:0007669"/>
    <property type="project" value="InterPro"/>
</dbReference>
<sequence>MCLCSRLRVCSQTHKQPVNHKSFASRRTALKTGVALTLAALLPRPGFAQETEAPTPPVGQPATVGAPDAPFTFDELAARMQQRAGESYSAPANDLPPEILDLNYDEHRAIRFRPDHALWRAEPVEFHLQAFYPGWVFKETTKVFVGQNGIYNRHDFAPSDFEYRPPLDPSKFQDLPLDGVAGFRIHAPIERPDYFDELVTFLGASYFRALGTGTRYGLSARGLAINTATSETEEFPRFSAFYIDAPKPGDSRIRLMAELDSPSLTGAYSFLITPGPQTTIDVTTRLFFRTDVNRVGIAPLTSMYTFGENDRFGRDDFRPEVHDSDGLCIRRADGEKLWRPLKNPENLAMSYFQETSPRGFGLLQRDRDFSHYEDIEARYELRPSLMIEPLGDWGKGTVELVEIPTDSEANDNIVAFWVPEARAEAGGAMEFSYRMHWGLDVELEDNQAKVTGTFIGVGGNAADADLSTHRIAINFEGGSIAKLPADAQIEPLIDVPDNTRLIHSGIARLPSGGWRIALELEKTDSQPAELRVKLSMLQRIVSETWLYQWTNRT</sequence>
<comment type="pathway">
    <text evidence="2">Glycan metabolism; osmoregulated periplasmic glucan (OPG) biosynthesis.</text>
</comment>
<dbReference type="AlphaFoldDB" id="Q1YF80"/>